<evidence type="ECO:0000313" key="3">
    <source>
        <dbReference type="Proteomes" id="UP000504640"/>
    </source>
</evidence>
<feature type="compositionally biased region" description="Low complexity" evidence="1">
    <location>
        <begin position="89"/>
        <end position="136"/>
    </location>
</feature>
<feature type="region of interest" description="Disordered" evidence="1">
    <location>
        <begin position="89"/>
        <end position="147"/>
    </location>
</feature>
<proteinExistence type="predicted"/>
<accession>A0A6J3G2V4</accession>
<dbReference type="InterPro" id="IPR037445">
    <property type="entry name" value="MAGE"/>
</dbReference>
<dbReference type="GeneID" id="116535252"/>
<dbReference type="PANTHER" id="PTHR11736">
    <property type="entry name" value="MELANOMA-ASSOCIATED ANTIGEN MAGE ANTIGEN"/>
    <property type="match status" value="1"/>
</dbReference>
<dbReference type="InterPro" id="IPR002190">
    <property type="entry name" value="MHD_dom"/>
</dbReference>
<dbReference type="AlphaFoldDB" id="A0A6J3G2V4"/>
<dbReference type="FunFam" id="1.10.10.1200:FF:000007">
    <property type="entry name" value="Melanoma-associated antigen C2"/>
    <property type="match status" value="1"/>
</dbReference>
<dbReference type="Proteomes" id="UP000504640">
    <property type="component" value="Unplaced"/>
</dbReference>
<evidence type="ECO:0000313" key="4">
    <source>
        <dbReference type="RefSeq" id="XP_032111965.1"/>
    </source>
</evidence>
<protein>
    <submittedName>
        <fullName evidence="4">Melanoma-associated antigen C2-like</fullName>
    </submittedName>
</protein>
<dbReference type="RefSeq" id="XP_032111965.1">
    <property type="nucleotide sequence ID" value="XM_032256074.1"/>
</dbReference>
<keyword evidence="3" id="KW-1185">Reference proteome</keyword>
<feature type="region of interest" description="Disordered" evidence="1">
    <location>
        <begin position="38"/>
        <end position="59"/>
    </location>
</feature>
<name>A0A6J3G2V4_SAPAP</name>
<dbReference type="Gene3D" id="1.10.10.1210">
    <property type="entry name" value="MAGE homology domain, winged helix WH2 motif"/>
    <property type="match status" value="1"/>
</dbReference>
<evidence type="ECO:0000259" key="2">
    <source>
        <dbReference type="PROSITE" id="PS50838"/>
    </source>
</evidence>
<dbReference type="PANTHER" id="PTHR11736:SF84">
    <property type="entry name" value="MELANOMA-ASSOCIATED ANTIGEN C2"/>
    <property type="match status" value="1"/>
</dbReference>
<dbReference type="Pfam" id="PF01454">
    <property type="entry name" value="MAGE"/>
    <property type="match status" value="1"/>
</dbReference>
<dbReference type="InterPro" id="IPR041899">
    <property type="entry name" value="MAGE_WH2"/>
</dbReference>
<dbReference type="SMART" id="SM01373">
    <property type="entry name" value="MAGE"/>
    <property type="match status" value="1"/>
</dbReference>
<dbReference type="InterPro" id="IPR041898">
    <property type="entry name" value="MAGE_WH1"/>
</dbReference>
<gene>
    <name evidence="4" type="primary">LOC116535252</name>
</gene>
<dbReference type="FunFam" id="1.10.10.1210:FF:000001">
    <property type="entry name" value="melanoma-associated antigen D1"/>
    <property type="match status" value="1"/>
</dbReference>
<evidence type="ECO:0000256" key="1">
    <source>
        <dbReference type="SAM" id="MobiDB-lite"/>
    </source>
</evidence>
<reference evidence="4" key="1">
    <citation type="submission" date="2025-08" db="UniProtKB">
        <authorList>
            <consortium name="RefSeq"/>
        </authorList>
    </citation>
    <scope>IDENTIFICATION</scope>
    <source>
        <tissue evidence="4">Blood</tissue>
    </source>
</reference>
<dbReference type="Gene3D" id="1.10.10.1200">
    <property type="entry name" value="MAGE homology domain, winged helix WH1 motif"/>
    <property type="match status" value="1"/>
</dbReference>
<dbReference type="GO" id="GO:0005634">
    <property type="term" value="C:nucleus"/>
    <property type="evidence" value="ECO:0007669"/>
    <property type="project" value="TreeGrafter"/>
</dbReference>
<feature type="domain" description="MAGE" evidence="2">
    <location>
        <begin position="159"/>
        <end position="355"/>
    </location>
</feature>
<sequence>MGAFLSWGHSHCHSLPQVCWIPSSISLLIGLPAGPEEVMSPHPFPSDGEDPQNPGVIEDSADAQIPTDEEASSMSSSYAYIFPPSPSLSSSPEELSPGMSSLPLSTPSSPLQSPSQNPMSSSSSVSWSPVSGESSSQKGEDTSTSQCLSDSESLFTNTLDEKVAEVVQFLLLKFEAKEPVTEAEMLIIVLSYQDYFPTVLEKAREFMELLFGLALIEVDPDHSYAFADTVDPTDKGSSDDQGTPKNSLLILILSIIFIKGGCASEEAIWNVLNAIGVYAGREHFIYGEPKELLTKVWVQEQYLECREVPNTSPPCYDFLWGPRAHSESSKRKVLEFLAKLNNTVPDSFPSWYKDALKNVGERAQAIISTKDDATDKASESLSDIQHPLLF</sequence>
<dbReference type="GO" id="GO:0000122">
    <property type="term" value="P:negative regulation of transcription by RNA polymerase II"/>
    <property type="evidence" value="ECO:0007669"/>
    <property type="project" value="TreeGrafter"/>
</dbReference>
<organism evidence="3 4">
    <name type="scientific">Sapajus apella</name>
    <name type="common">Brown-capped capuchin</name>
    <name type="synonym">Cebus apella</name>
    <dbReference type="NCBI Taxonomy" id="9515"/>
    <lineage>
        <taxon>Eukaryota</taxon>
        <taxon>Metazoa</taxon>
        <taxon>Chordata</taxon>
        <taxon>Craniata</taxon>
        <taxon>Vertebrata</taxon>
        <taxon>Euteleostomi</taxon>
        <taxon>Mammalia</taxon>
        <taxon>Eutheria</taxon>
        <taxon>Euarchontoglires</taxon>
        <taxon>Primates</taxon>
        <taxon>Haplorrhini</taxon>
        <taxon>Platyrrhini</taxon>
        <taxon>Cebidae</taxon>
        <taxon>Cebinae</taxon>
        <taxon>Sapajus</taxon>
    </lineage>
</organism>
<dbReference type="PROSITE" id="PS50838">
    <property type="entry name" value="MAGE"/>
    <property type="match status" value="1"/>
</dbReference>